<dbReference type="Proteomes" id="UP000515934">
    <property type="component" value="Chromosome"/>
</dbReference>
<feature type="compositionally biased region" description="Basic and acidic residues" evidence="1">
    <location>
        <begin position="20"/>
        <end position="37"/>
    </location>
</feature>
<dbReference type="EMBL" id="CP060716">
    <property type="protein sequence ID" value="QNN62351.1"/>
    <property type="molecule type" value="Genomic_DNA"/>
</dbReference>
<dbReference type="AlphaFoldDB" id="A0A7G9S3C6"/>
<protein>
    <submittedName>
        <fullName evidence="2">Uncharacterized protein</fullName>
    </submittedName>
</protein>
<evidence type="ECO:0000313" key="2">
    <source>
        <dbReference type="EMBL" id="QNN62351.1"/>
    </source>
</evidence>
<dbReference type="RefSeq" id="WP_187554821.1">
    <property type="nucleotide sequence ID" value="NZ_CP060716.1"/>
</dbReference>
<proteinExistence type="predicted"/>
<evidence type="ECO:0000256" key="1">
    <source>
        <dbReference type="SAM" id="MobiDB-lite"/>
    </source>
</evidence>
<evidence type="ECO:0000313" key="3">
    <source>
        <dbReference type="Proteomes" id="UP000515934"/>
    </source>
</evidence>
<sequence>MSEENTEQVVSQDSDLPDNLEFRNSDTSEFGSSDHPESGTLDGDTFPRDYVVKLRDENAKYRQRAQDRDEIATRLHTALVAATGRLADPSDLPFDNDHIVDPNKMVEAIDALLKTKPHLATRKPSGDIGQGLSGVSDTFSLSALLKNNAS</sequence>
<keyword evidence="3" id="KW-1185">Reference proteome</keyword>
<feature type="region of interest" description="Disordered" evidence="1">
    <location>
        <begin position="1"/>
        <end position="46"/>
    </location>
</feature>
<name>A0A7G9S3C6_9MICO</name>
<organism evidence="2 3">
    <name type="scientific">Leucobacter denitrificans</name>
    <dbReference type="NCBI Taxonomy" id="683042"/>
    <lineage>
        <taxon>Bacteria</taxon>
        <taxon>Bacillati</taxon>
        <taxon>Actinomycetota</taxon>
        <taxon>Actinomycetes</taxon>
        <taxon>Micrococcales</taxon>
        <taxon>Microbacteriaceae</taxon>
        <taxon>Leucobacter</taxon>
    </lineage>
</organism>
<gene>
    <name evidence="2" type="ORF">H9L06_08770</name>
</gene>
<dbReference type="KEGG" id="ldn:H9L06_08770"/>
<accession>A0A7G9S3C6</accession>
<reference evidence="2 3" key="1">
    <citation type="submission" date="2020-08" db="EMBL/GenBank/DDBJ databases">
        <title>Genome sequence of Leucobacter denitrificans KACC 14055T.</title>
        <authorList>
            <person name="Hyun D.-W."/>
            <person name="Bae J.-W."/>
        </authorList>
    </citation>
    <scope>NUCLEOTIDE SEQUENCE [LARGE SCALE GENOMIC DNA]</scope>
    <source>
        <strain evidence="2 3">KACC 14055</strain>
    </source>
</reference>